<feature type="transmembrane region" description="Helical" evidence="10">
    <location>
        <begin position="156"/>
        <end position="179"/>
    </location>
</feature>
<dbReference type="Proteomes" id="UP000323594">
    <property type="component" value="Chromosome"/>
</dbReference>
<evidence type="ECO:0000256" key="9">
    <source>
        <dbReference type="ARBA" id="ARBA00061532"/>
    </source>
</evidence>
<reference evidence="13 15" key="3">
    <citation type="submission" date="2019-08" db="EMBL/GenBank/DDBJ databases">
        <authorList>
            <person name="Kuhnert P."/>
        </authorList>
    </citation>
    <scope>NUCLEOTIDE SEQUENCE [LARGE SCALE GENOMIC DNA]</scope>
    <source>
        <strain evidence="13 15">B36.5</strain>
    </source>
</reference>
<keyword evidence="14" id="KW-1185">Reference proteome</keyword>
<organism evidence="12 14">
    <name type="scientific">Treponema phagedenis</name>
    <dbReference type="NCBI Taxonomy" id="162"/>
    <lineage>
        <taxon>Bacteria</taxon>
        <taxon>Pseudomonadati</taxon>
        <taxon>Spirochaetota</taxon>
        <taxon>Spirochaetia</taxon>
        <taxon>Spirochaetales</taxon>
        <taxon>Treponemataceae</taxon>
        <taxon>Treponema</taxon>
    </lineage>
</organism>
<keyword evidence="10 11" id="KW-0813">Transport</keyword>
<dbReference type="NCBIfam" id="TIGR01695">
    <property type="entry name" value="murJ_mviN"/>
    <property type="match status" value="1"/>
</dbReference>
<evidence type="ECO:0000256" key="11">
    <source>
        <dbReference type="PIRNR" id="PIRNR002869"/>
    </source>
</evidence>
<evidence type="ECO:0000256" key="5">
    <source>
        <dbReference type="ARBA" id="ARBA00022984"/>
    </source>
</evidence>
<dbReference type="PRINTS" id="PR01806">
    <property type="entry name" value="VIRFACTRMVIN"/>
</dbReference>
<feature type="transmembrane region" description="Helical" evidence="10">
    <location>
        <begin position="444"/>
        <end position="467"/>
    </location>
</feature>
<dbReference type="PANTHER" id="PTHR47019">
    <property type="entry name" value="LIPID II FLIPPASE MURJ"/>
    <property type="match status" value="1"/>
</dbReference>
<dbReference type="InterPro" id="IPR004268">
    <property type="entry name" value="MurJ"/>
</dbReference>
<evidence type="ECO:0000313" key="15">
    <source>
        <dbReference type="Proteomes" id="UP000323594"/>
    </source>
</evidence>
<evidence type="ECO:0000256" key="7">
    <source>
        <dbReference type="ARBA" id="ARBA00023136"/>
    </source>
</evidence>
<evidence type="ECO:0000256" key="8">
    <source>
        <dbReference type="ARBA" id="ARBA00060041"/>
    </source>
</evidence>
<evidence type="ECO:0000256" key="6">
    <source>
        <dbReference type="ARBA" id="ARBA00022989"/>
    </source>
</evidence>
<dbReference type="OrthoDB" id="9804143at2"/>
<evidence type="ECO:0000256" key="3">
    <source>
        <dbReference type="ARBA" id="ARBA00022692"/>
    </source>
</evidence>
<dbReference type="GeneID" id="57754162"/>
<dbReference type="RefSeq" id="WP_024753135.1">
    <property type="nucleotide sequence ID" value="NZ_CDNC01000013.1"/>
</dbReference>
<comment type="subcellular location">
    <subcellularLocation>
        <location evidence="1 10">Cell membrane</location>
        <topology evidence="1 10">Multi-pass membrane protein</topology>
    </subcellularLocation>
</comment>
<reference evidence="12" key="1">
    <citation type="submission" date="2015-01" db="EMBL/GenBank/DDBJ databases">
        <authorList>
            <person name="Xiang T."/>
            <person name="Song Y."/>
            <person name="Huang L."/>
            <person name="Wang B."/>
            <person name="Wu P."/>
        </authorList>
    </citation>
    <scope>NUCLEOTIDE SEQUENCE [LARGE SCALE GENOMIC DNA]</scope>
    <source>
        <strain evidence="12">V1</strain>
    </source>
</reference>
<feature type="transmembrane region" description="Helical" evidence="10">
    <location>
        <begin position="277"/>
        <end position="295"/>
    </location>
</feature>
<dbReference type="Pfam" id="PF03023">
    <property type="entry name" value="MurJ"/>
    <property type="match status" value="1"/>
</dbReference>
<gene>
    <name evidence="10 12" type="primary">murJ</name>
    <name evidence="13" type="ORF">FUT82_04435</name>
    <name evidence="12" type="ORF">TPHV1_200041</name>
</gene>
<evidence type="ECO:0000313" key="12">
    <source>
        <dbReference type="EMBL" id="CEM61751.1"/>
    </source>
</evidence>
<evidence type="ECO:0000313" key="14">
    <source>
        <dbReference type="Proteomes" id="UP000042527"/>
    </source>
</evidence>
<sequence>MKKISLVKSGAFLSILTFGSRILGLIREMTKSSFMGTTAMADAFTVAFMIPNLLRRLFAENSITVAFIPTFKKYLEEPDSVEQKENIKEFLSATFTLISFATSCVVIVGILFAPIISGFFKSDFSLTVLLTRIMFPYLLLISLAAFFQGILNSVKIFAPAGFTPILFNLIIIGATYAFAKPLQNAALAMAIGVIIGGFVQAGFQLPFVLRQGFRFRLISLTRTLQNPGTRQVLRLIGPTIIGMAAYQVNDVISTALATAAGTGIASSLQYSLRLQELLLGVFAVSIGTVILPDMTSYAMKKNWAAFQNLLIQATKIIALITIPATVFSLLSGEHVITLIYKNRTFTDESVRLTLDAFRWHIVGLFAIALNRIIAPAFYAQNDPKSPTIAGIASFAVNILLALTLVLPMRGGGIALALTLASIANTILLFAFLRRKETIDIKSVLVSSTAFILKITFFSLIAALPLYFFGESIYRLFSGHGRLIGQGVPLFLNLCIFSAAGLVLLLITKDKTLSAIIKRIR</sequence>
<dbReference type="PIRSF" id="PIRSF002869">
    <property type="entry name" value="MviN"/>
    <property type="match status" value="1"/>
</dbReference>
<keyword evidence="7 10" id="KW-0472">Membrane</keyword>
<dbReference type="EMBL" id="CP042817">
    <property type="protein sequence ID" value="QEJ97310.1"/>
    <property type="molecule type" value="Genomic_DNA"/>
</dbReference>
<protein>
    <recommendedName>
        <fullName evidence="10">Probable lipid II flippase MurJ</fullName>
    </recommendedName>
</protein>
<feature type="transmembrane region" description="Helical" evidence="10">
    <location>
        <begin position="386"/>
        <end position="406"/>
    </location>
</feature>
<comment type="function">
    <text evidence="8 10 11">Involved in peptidoglycan biosynthesis. Transports lipid-linked peptidoglycan precursors from the inner to the outer leaflet of the cytoplasmic membrane.</text>
</comment>
<keyword evidence="2 10" id="KW-1003">Cell membrane</keyword>
<dbReference type="InterPro" id="IPR051050">
    <property type="entry name" value="Lipid_II_flippase_MurJ/MviN"/>
</dbReference>
<reference evidence="14" key="2">
    <citation type="submission" date="2015-01" db="EMBL/GenBank/DDBJ databases">
        <authorList>
            <person name="Manzoor Shahid"/>
            <person name="Zubair Saima"/>
        </authorList>
    </citation>
    <scope>NUCLEOTIDE SEQUENCE [LARGE SCALE GENOMIC DNA]</scope>
    <source>
        <strain evidence="14">V1</strain>
    </source>
</reference>
<comment type="pathway">
    <text evidence="10">Cell wall biogenesis; peptidoglycan biosynthesis.</text>
</comment>
<dbReference type="CDD" id="cd13123">
    <property type="entry name" value="MATE_MurJ_like"/>
    <property type="match status" value="1"/>
</dbReference>
<dbReference type="PANTHER" id="PTHR47019:SF1">
    <property type="entry name" value="LIPID II FLIPPASE MURJ"/>
    <property type="match status" value="1"/>
</dbReference>
<dbReference type="Proteomes" id="UP000042527">
    <property type="component" value="Unassembled WGS sequence"/>
</dbReference>
<evidence type="ECO:0000313" key="13">
    <source>
        <dbReference type="EMBL" id="QEJ97310.1"/>
    </source>
</evidence>
<dbReference type="GO" id="GO:0071555">
    <property type="term" value="P:cell wall organization"/>
    <property type="evidence" value="ECO:0007669"/>
    <property type="project" value="UniProtKB-UniRule"/>
</dbReference>
<dbReference type="HAMAP" id="MF_02078">
    <property type="entry name" value="MurJ_MviN"/>
    <property type="match status" value="1"/>
</dbReference>
<proteinExistence type="inferred from homology"/>
<comment type="similarity">
    <text evidence="9 10 11">Belongs to the MurJ/MviN family.</text>
</comment>
<keyword evidence="10 11" id="KW-0961">Cell wall biogenesis/degradation</keyword>
<dbReference type="GO" id="GO:0008360">
    <property type="term" value="P:regulation of cell shape"/>
    <property type="evidence" value="ECO:0007669"/>
    <property type="project" value="UniProtKB-UniRule"/>
</dbReference>
<evidence type="ECO:0000256" key="2">
    <source>
        <dbReference type="ARBA" id="ARBA00022475"/>
    </source>
</evidence>
<dbReference type="GO" id="GO:0005886">
    <property type="term" value="C:plasma membrane"/>
    <property type="evidence" value="ECO:0007669"/>
    <property type="project" value="UniProtKB-SubCell"/>
</dbReference>
<feature type="transmembrane region" description="Helical" evidence="10">
    <location>
        <begin position="316"/>
        <end position="339"/>
    </location>
</feature>
<keyword evidence="3 10" id="KW-0812">Transmembrane</keyword>
<dbReference type="GO" id="GO:0015648">
    <property type="term" value="F:lipid-linked peptidoglycan transporter activity"/>
    <property type="evidence" value="ECO:0007669"/>
    <property type="project" value="UniProtKB-UniRule"/>
</dbReference>
<dbReference type="UniPathway" id="UPA00219"/>
<dbReference type="EMBL" id="CDNC01000013">
    <property type="protein sequence ID" value="CEM61751.1"/>
    <property type="molecule type" value="Genomic_DNA"/>
</dbReference>
<keyword evidence="4 10" id="KW-0133">Cell shape</keyword>
<dbReference type="GO" id="GO:0034204">
    <property type="term" value="P:lipid translocation"/>
    <property type="evidence" value="ECO:0007669"/>
    <property type="project" value="TreeGrafter"/>
</dbReference>
<feature type="transmembrane region" description="Helical" evidence="10">
    <location>
        <begin position="90"/>
        <end position="120"/>
    </location>
</feature>
<comment type="caution">
    <text evidence="10">Lacks conserved residue(s) required for the propagation of feature annotation.</text>
</comment>
<feature type="transmembrane region" description="Helical" evidence="10">
    <location>
        <begin position="185"/>
        <end position="209"/>
    </location>
</feature>
<dbReference type="AlphaFoldDB" id="A0A0B7GYK3"/>
<name>A0A0B7GYK3_TREPH</name>
<accession>A0A0B7GYK3</accession>
<feature type="transmembrane region" description="Helical" evidence="10">
    <location>
        <begin position="487"/>
        <end position="507"/>
    </location>
</feature>
<evidence type="ECO:0000256" key="1">
    <source>
        <dbReference type="ARBA" id="ARBA00004651"/>
    </source>
</evidence>
<feature type="transmembrane region" description="Helical" evidence="10">
    <location>
        <begin position="126"/>
        <end position="147"/>
    </location>
</feature>
<feature type="transmembrane region" description="Helical" evidence="10">
    <location>
        <begin position="412"/>
        <end position="432"/>
    </location>
</feature>
<dbReference type="GO" id="GO:0009252">
    <property type="term" value="P:peptidoglycan biosynthetic process"/>
    <property type="evidence" value="ECO:0007669"/>
    <property type="project" value="UniProtKB-UniRule"/>
</dbReference>
<keyword evidence="5 10" id="KW-0573">Peptidoglycan synthesis</keyword>
<keyword evidence="6 10" id="KW-1133">Transmembrane helix</keyword>
<evidence type="ECO:0000256" key="10">
    <source>
        <dbReference type="HAMAP-Rule" id="MF_02078"/>
    </source>
</evidence>
<evidence type="ECO:0000256" key="4">
    <source>
        <dbReference type="ARBA" id="ARBA00022960"/>
    </source>
</evidence>